<evidence type="ECO:0000256" key="3">
    <source>
        <dbReference type="ARBA" id="ARBA00022692"/>
    </source>
</evidence>
<evidence type="ECO:0000259" key="10">
    <source>
        <dbReference type="PROSITE" id="PS50003"/>
    </source>
</evidence>
<evidence type="ECO:0000256" key="9">
    <source>
        <dbReference type="SAM" id="MobiDB-lite"/>
    </source>
</evidence>
<evidence type="ECO:0000256" key="7">
    <source>
        <dbReference type="ARBA" id="ARBA00023121"/>
    </source>
</evidence>
<dbReference type="AlphaFoldDB" id="F6HE72"/>
<evidence type="ECO:0000256" key="2">
    <source>
        <dbReference type="ARBA" id="ARBA00022448"/>
    </source>
</evidence>
<feature type="compositionally biased region" description="Low complexity" evidence="9">
    <location>
        <begin position="175"/>
        <end position="185"/>
    </location>
</feature>
<dbReference type="STRING" id="29760.F6HE72"/>
<dbReference type="PROSITE" id="PS51847">
    <property type="entry name" value="SMP"/>
    <property type="match status" value="1"/>
</dbReference>
<sequence>MKYIWIEESPNTAADRGVAPLERETASDRGVAPPERAKKYPIKVESKTLEIYNGSKTFYLYLETSWEKESWCKALRLASSNDKDRLSWHFKLSEDFSGYLTSLNGGYASFMKTSIGFCAEPIDRESRQDGSSSKVRHFLKKLTKKASRINVENKASWASLPAREDRKISERSRSLQHSVSASSSSQGAITGKTLNSSSEENMVPPSSSTVTHSGSQNHMSINSDTDPEDKFSVDEGMLCWNLLISRLFFDAKRSEEIKSFLQARIQSTLSNMRTPSYIGEITCTNIRPGNLPPYIHGIRVLPMDMTEAWAFEIDIEYSGGLVLDIETRLEVHELDLQKGLVDSNLESSSVEEVTSDLLEGFEHYGKQLNLSEGTVNVTEHKDEGDPKLGLKINLEKSEMIPIGEVDNLEDLACEIGCKVGKLPSSYLGLPLEALYKSMAVWDGIEEWFHKRLSLWKT</sequence>
<comment type="subcellular location">
    <subcellularLocation>
        <location evidence="1">Endoplasmic reticulum membrane</location>
    </subcellularLocation>
</comment>
<evidence type="ECO:0000313" key="12">
    <source>
        <dbReference type="EMBL" id="CCB50518.1"/>
    </source>
</evidence>
<dbReference type="EMBL" id="FN595750">
    <property type="protein sequence ID" value="CCB50518.1"/>
    <property type="molecule type" value="Genomic_DNA"/>
</dbReference>
<feature type="domain" description="SMP-LTD" evidence="11">
    <location>
        <begin position="229"/>
        <end position="457"/>
    </location>
</feature>
<dbReference type="SUPFAM" id="SSF50729">
    <property type="entry name" value="PH domain-like"/>
    <property type="match status" value="1"/>
</dbReference>
<protein>
    <recommendedName>
        <fullName evidence="14">SMP-LTD domain-containing protein</fullName>
    </recommendedName>
</protein>
<evidence type="ECO:0000259" key="11">
    <source>
        <dbReference type="PROSITE" id="PS51847"/>
    </source>
</evidence>
<dbReference type="InParanoid" id="F6HE72"/>
<dbReference type="GO" id="GO:0008289">
    <property type="term" value="F:lipid binding"/>
    <property type="evidence" value="ECO:0007669"/>
    <property type="project" value="UniProtKB-KW"/>
</dbReference>
<evidence type="ECO:0000256" key="8">
    <source>
        <dbReference type="ARBA" id="ARBA00023136"/>
    </source>
</evidence>
<feature type="region of interest" description="Disordered" evidence="9">
    <location>
        <begin position="168"/>
        <end position="227"/>
    </location>
</feature>
<dbReference type="InterPro" id="IPR031468">
    <property type="entry name" value="SMP_LBD"/>
</dbReference>
<gene>
    <name evidence="12" type="ordered locus">VIT_16s0039g00080</name>
</gene>
<evidence type="ECO:0000256" key="5">
    <source>
        <dbReference type="ARBA" id="ARBA00022989"/>
    </source>
</evidence>
<dbReference type="PaxDb" id="29760-VIT_16s0039g00080.t01"/>
<feature type="compositionally biased region" description="Polar residues" evidence="9">
    <location>
        <begin position="186"/>
        <end position="224"/>
    </location>
</feature>
<dbReference type="eggNOG" id="KOG2238">
    <property type="taxonomic scope" value="Eukaryota"/>
</dbReference>
<dbReference type="OrthoDB" id="26740at2759"/>
<organism evidence="12 13">
    <name type="scientific">Vitis vinifera</name>
    <name type="common">Grape</name>
    <dbReference type="NCBI Taxonomy" id="29760"/>
    <lineage>
        <taxon>Eukaryota</taxon>
        <taxon>Viridiplantae</taxon>
        <taxon>Streptophyta</taxon>
        <taxon>Embryophyta</taxon>
        <taxon>Tracheophyta</taxon>
        <taxon>Spermatophyta</taxon>
        <taxon>Magnoliopsida</taxon>
        <taxon>eudicotyledons</taxon>
        <taxon>Gunneridae</taxon>
        <taxon>Pentapetalae</taxon>
        <taxon>rosids</taxon>
        <taxon>Vitales</taxon>
        <taxon>Vitaceae</taxon>
        <taxon>Viteae</taxon>
        <taxon>Vitis</taxon>
    </lineage>
</organism>
<dbReference type="PANTHER" id="PTHR13466:SF0">
    <property type="entry name" value="SMP-LTD DOMAIN-CONTAINING PROTEIN"/>
    <property type="match status" value="1"/>
</dbReference>
<evidence type="ECO:0000256" key="4">
    <source>
        <dbReference type="ARBA" id="ARBA00022824"/>
    </source>
</evidence>
<keyword evidence="5" id="KW-1133">Transmembrane helix</keyword>
<keyword evidence="13" id="KW-1185">Reference proteome</keyword>
<keyword evidence="7" id="KW-0446">Lipid-binding</keyword>
<keyword evidence="3" id="KW-0812">Transmembrane</keyword>
<dbReference type="GO" id="GO:0006869">
    <property type="term" value="P:lipid transport"/>
    <property type="evidence" value="ECO:0007669"/>
    <property type="project" value="UniProtKB-KW"/>
</dbReference>
<keyword evidence="8" id="KW-0472">Membrane</keyword>
<dbReference type="InterPro" id="IPR057080">
    <property type="entry name" value="PH_SMPa"/>
</dbReference>
<keyword evidence="2" id="KW-0813">Transport</keyword>
<evidence type="ECO:0000313" key="13">
    <source>
        <dbReference type="Proteomes" id="UP000009183"/>
    </source>
</evidence>
<dbReference type="GO" id="GO:0005789">
    <property type="term" value="C:endoplasmic reticulum membrane"/>
    <property type="evidence" value="ECO:0007669"/>
    <property type="project" value="UniProtKB-SubCell"/>
</dbReference>
<keyword evidence="6" id="KW-0445">Lipid transport</keyword>
<dbReference type="PROSITE" id="PS50003">
    <property type="entry name" value="PH_DOMAIN"/>
    <property type="match status" value="1"/>
</dbReference>
<name>F6HE72_VITVI</name>
<dbReference type="HOGENOM" id="CLU_599095_0_0_1"/>
<evidence type="ECO:0000256" key="6">
    <source>
        <dbReference type="ARBA" id="ARBA00023055"/>
    </source>
</evidence>
<reference evidence="13" key="1">
    <citation type="journal article" date="2007" name="Nature">
        <title>The grapevine genome sequence suggests ancestral hexaploidization in major angiosperm phyla.</title>
        <authorList>
            <consortium name="The French-Italian Public Consortium for Grapevine Genome Characterization."/>
            <person name="Jaillon O."/>
            <person name="Aury J.-M."/>
            <person name="Noel B."/>
            <person name="Policriti A."/>
            <person name="Clepet C."/>
            <person name="Casagrande A."/>
            <person name="Choisne N."/>
            <person name="Aubourg S."/>
            <person name="Vitulo N."/>
            <person name="Jubin C."/>
            <person name="Vezzi A."/>
            <person name="Legeai F."/>
            <person name="Hugueney P."/>
            <person name="Dasilva C."/>
            <person name="Horner D."/>
            <person name="Mica E."/>
            <person name="Jublot D."/>
            <person name="Poulain J."/>
            <person name="Bruyere C."/>
            <person name="Billault A."/>
            <person name="Segurens B."/>
            <person name="Gouyvenoux M."/>
            <person name="Ugarte E."/>
            <person name="Cattonaro F."/>
            <person name="Anthouard V."/>
            <person name="Vico V."/>
            <person name="Del Fabbro C."/>
            <person name="Alaux M."/>
            <person name="Di Gaspero G."/>
            <person name="Dumas V."/>
            <person name="Felice N."/>
            <person name="Paillard S."/>
            <person name="Juman I."/>
            <person name="Moroldo M."/>
            <person name="Scalabrin S."/>
            <person name="Canaguier A."/>
            <person name="Le Clainche I."/>
            <person name="Malacrida G."/>
            <person name="Durand E."/>
            <person name="Pesole G."/>
            <person name="Laucou V."/>
            <person name="Chatelet P."/>
            <person name="Merdinoglu D."/>
            <person name="Delledonne M."/>
            <person name="Pezzotti M."/>
            <person name="Lecharny A."/>
            <person name="Scarpelli C."/>
            <person name="Artiguenave F."/>
            <person name="Pe M.E."/>
            <person name="Valle G."/>
            <person name="Morgante M."/>
            <person name="Caboche M."/>
            <person name="Adam-Blondon A.-F."/>
            <person name="Weissenbach J."/>
            <person name="Quetier F."/>
            <person name="Wincker P."/>
        </authorList>
    </citation>
    <scope>NUCLEOTIDE SEQUENCE [LARGE SCALE GENOMIC DNA]</scope>
    <source>
        <strain evidence="13">cv. Pinot noir / PN40024</strain>
    </source>
</reference>
<proteinExistence type="predicted"/>
<feature type="domain" description="PH" evidence="10">
    <location>
        <begin position="1"/>
        <end position="80"/>
    </location>
</feature>
<dbReference type="Pfam" id="PF23065">
    <property type="entry name" value="PH_SMPa"/>
    <property type="match status" value="1"/>
</dbReference>
<evidence type="ECO:0000256" key="1">
    <source>
        <dbReference type="ARBA" id="ARBA00004586"/>
    </source>
</evidence>
<dbReference type="ExpressionAtlas" id="F6HE72">
    <property type="expression patterns" value="baseline and differential"/>
</dbReference>
<dbReference type="PANTHER" id="PTHR13466">
    <property type="entry name" value="TEX2 PROTEIN-RELATED"/>
    <property type="match status" value="1"/>
</dbReference>
<dbReference type="InterPro" id="IPR001849">
    <property type="entry name" value="PH_domain"/>
</dbReference>
<keyword evidence="4" id="KW-0256">Endoplasmic reticulum</keyword>
<dbReference type="Proteomes" id="UP000009183">
    <property type="component" value="Chromosome 16"/>
</dbReference>
<evidence type="ECO:0008006" key="14">
    <source>
        <dbReference type="Google" id="ProtNLM"/>
    </source>
</evidence>
<accession>F6HE72</accession>